<dbReference type="RefSeq" id="WP_260997204.1">
    <property type="nucleotide sequence ID" value="NZ_CP054475.1"/>
</dbReference>
<dbReference type="EMBL" id="CP054475">
    <property type="protein sequence ID" value="UXD88471.1"/>
    <property type="molecule type" value="Genomic_DNA"/>
</dbReference>
<sequence length="488" mass="56066">MTQLVWFRSDLRTRDNPALWHACKHIEEGVVGVVFVTRQQWLQHGLGERKIQLLENAMLALKSELASLNIPLLILPANTFADCNQTLQRLIIQLDIRSVSFNIEYEVNERRRDIEFGRWCREQQVELYKFHDQCVVPPGEVRTKQGQPFKVFTPFKRAWIQQAEDIMAAPLPQPGPCEKNIQAPLIALINAQASLSLNTDPITASADPLWPVSEEEAHLRLNNFAYERGIDYKKLRDFPAEDMTSRLSVYLSLGLISARQCLHVALDRNNGLFSGGKPGFDCWISELIWREFYRHLLVAFPQLCKHKAFKPETEQVCWRDSEADFQAWCEGRTGYPIVDAAQKQLLQEGWMHNRLRMISAMFLTKHLLIDWRKGEAFFNKWLLDADLASNNGGWQWSASTGADGVPYFRIFNPTTQSQRFDAEGQFIVRYLPELTPLPAAARHQPDSLQRQRCGYPQAVVEHKFARQRALDAFKQTLTAADAGDNNDE</sequence>
<dbReference type="Proteomes" id="UP001065322">
    <property type="component" value="Chromosome"/>
</dbReference>
<evidence type="ECO:0000256" key="2">
    <source>
        <dbReference type="ARBA" id="ARBA00001974"/>
    </source>
</evidence>
<dbReference type="PANTHER" id="PTHR11455:SF9">
    <property type="entry name" value="CRYPTOCHROME CIRCADIAN CLOCK 5 ISOFORM X1"/>
    <property type="match status" value="1"/>
</dbReference>
<dbReference type="InterPro" id="IPR002081">
    <property type="entry name" value="Cryptochrome/DNA_photolyase_1"/>
</dbReference>
<dbReference type="InterPro" id="IPR036134">
    <property type="entry name" value="Crypto/Photolyase_FAD-like_sf"/>
</dbReference>
<keyword evidence="8" id="KW-1185">Reference proteome</keyword>
<keyword evidence="7" id="KW-0456">Lyase</keyword>
<comment type="similarity">
    <text evidence="5">Belongs to the DNA photolyase family.</text>
</comment>
<dbReference type="Gene3D" id="3.40.50.620">
    <property type="entry name" value="HUPs"/>
    <property type="match status" value="1"/>
</dbReference>
<dbReference type="InterPro" id="IPR014729">
    <property type="entry name" value="Rossmann-like_a/b/a_fold"/>
</dbReference>
<comment type="cofactor">
    <cofactor evidence="2">
        <name>FAD</name>
        <dbReference type="ChEBI" id="CHEBI:57692"/>
    </cofactor>
</comment>
<gene>
    <name evidence="7" type="primary">phrB</name>
    <name evidence="7" type="ORF">HUF19_14010</name>
</gene>
<evidence type="ECO:0000256" key="3">
    <source>
        <dbReference type="ARBA" id="ARBA00022630"/>
    </source>
</evidence>
<keyword evidence="3 5" id="KW-0285">Flavoprotein</keyword>
<evidence type="ECO:0000256" key="4">
    <source>
        <dbReference type="ARBA" id="ARBA00022827"/>
    </source>
</evidence>
<dbReference type="Pfam" id="PF03441">
    <property type="entry name" value="FAD_binding_7"/>
    <property type="match status" value="1"/>
</dbReference>
<dbReference type="Pfam" id="PF00875">
    <property type="entry name" value="DNA_photolyase"/>
    <property type="match status" value="1"/>
</dbReference>
<dbReference type="NCBIfam" id="NF007955">
    <property type="entry name" value="PRK10674.1"/>
    <property type="match status" value="1"/>
</dbReference>
<dbReference type="InterPro" id="IPR006050">
    <property type="entry name" value="DNA_photolyase_N"/>
</dbReference>
<dbReference type="SUPFAM" id="SSF48173">
    <property type="entry name" value="Cryptochrome/photolyase FAD-binding domain"/>
    <property type="match status" value="1"/>
</dbReference>
<dbReference type="Gene3D" id="1.10.579.10">
    <property type="entry name" value="DNA Cyclobutane Dipyrimidine Photolyase, subunit A, domain 3"/>
    <property type="match status" value="1"/>
</dbReference>
<keyword evidence="4 5" id="KW-0274">FAD</keyword>
<dbReference type="PROSITE" id="PS51645">
    <property type="entry name" value="PHR_CRY_ALPHA_BETA"/>
    <property type="match status" value="1"/>
</dbReference>
<keyword evidence="5" id="KW-0157">Chromophore</keyword>
<accession>A0ABY6ABR5</accession>
<dbReference type="InterPro" id="IPR005101">
    <property type="entry name" value="Cryptochr/Photolyase_FAD-bd"/>
</dbReference>
<protein>
    <submittedName>
        <fullName evidence="7">Deoxyribodipyrimidine photo-lyase</fullName>
        <ecNumber evidence="7">4.1.99.3</ecNumber>
    </submittedName>
</protein>
<proteinExistence type="inferred from homology"/>
<evidence type="ECO:0000256" key="5">
    <source>
        <dbReference type="RuleBase" id="RU004182"/>
    </source>
</evidence>
<dbReference type="PANTHER" id="PTHR11455">
    <property type="entry name" value="CRYPTOCHROME"/>
    <property type="match status" value="1"/>
</dbReference>
<dbReference type="EC" id="4.1.99.3" evidence="7"/>
<dbReference type="GO" id="GO:0003904">
    <property type="term" value="F:deoxyribodipyrimidine photo-lyase activity"/>
    <property type="evidence" value="ECO:0007669"/>
    <property type="project" value="UniProtKB-EC"/>
</dbReference>
<evidence type="ECO:0000256" key="1">
    <source>
        <dbReference type="ARBA" id="ARBA00001932"/>
    </source>
</evidence>
<feature type="domain" description="Photolyase/cryptochrome alpha/beta" evidence="6">
    <location>
        <begin position="1"/>
        <end position="135"/>
    </location>
</feature>
<dbReference type="SUPFAM" id="SSF52425">
    <property type="entry name" value="Cryptochrome/photolyase, N-terminal domain"/>
    <property type="match status" value="1"/>
</dbReference>
<evidence type="ECO:0000259" key="6">
    <source>
        <dbReference type="PROSITE" id="PS51645"/>
    </source>
</evidence>
<name>A0ABY6ABR5_9GAMM</name>
<evidence type="ECO:0000313" key="8">
    <source>
        <dbReference type="Proteomes" id="UP001065322"/>
    </source>
</evidence>
<organism evidence="7 8">
    <name type="scientific">Thalassolituus hydrocarboniclasticus</name>
    <dbReference type="NCBI Taxonomy" id="2742796"/>
    <lineage>
        <taxon>Bacteria</taxon>
        <taxon>Pseudomonadati</taxon>
        <taxon>Pseudomonadota</taxon>
        <taxon>Gammaproteobacteria</taxon>
        <taxon>Oceanospirillales</taxon>
        <taxon>Oceanospirillaceae</taxon>
        <taxon>Thalassolituus</taxon>
    </lineage>
</organism>
<evidence type="ECO:0000313" key="7">
    <source>
        <dbReference type="EMBL" id="UXD88471.1"/>
    </source>
</evidence>
<comment type="cofactor">
    <cofactor evidence="1">
        <name>(6R)-5,10-methylene-5,6,7,8-tetrahydrofolate</name>
        <dbReference type="ChEBI" id="CHEBI:15636"/>
    </cofactor>
</comment>
<dbReference type="InterPro" id="IPR036155">
    <property type="entry name" value="Crypto/Photolyase_N_sf"/>
</dbReference>
<reference evidence="8" key="1">
    <citation type="submission" date="2020-06" db="EMBL/GenBank/DDBJ databases">
        <title>Thalassolituus marinus alknpb1M-1, a hydrocarbon-degrading bacterium isolated from the deep-sea overlying water using an in-situ strategy from the South China Sea basin.</title>
        <authorList>
            <person name="Dong C."/>
            <person name="Chen Y."/>
            <person name="Shao Z."/>
        </authorList>
    </citation>
    <scope>NUCLEOTIDE SEQUENCE [LARGE SCALE GENOMIC DNA]</scope>
    <source>
        <strain evidence="8">alknpb1M-1</strain>
    </source>
</reference>
<dbReference type="PRINTS" id="PR00147">
    <property type="entry name" value="DNAPHOTLYASE"/>
</dbReference>
<dbReference type="Gene3D" id="1.25.40.80">
    <property type="match status" value="1"/>
</dbReference>